<evidence type="ECO:0000313" key="3">
    <source>
        <dbReference type="EMBL" id="QLY34537.1"/>
    </source>
</evidence>
<dbReference type="SUPFAM" id="SSF55166">
    <property type="entry name" value="Hedgehog/DD-peptidase"/>
    <property type="match status" value="1"/>
</dbReference>
<sequence length="206" mass="21209">MLAASAGLTGAVLPATLAAPAAHATPEGAPAVPGIGVIPAATAIADTDGLDPALAAAYSSAAAAAQAEGVSMYINSGYRSPGEQQVLWEQGLATYGSPDETRKWVLPPEESTHVSGKAIDVGPRSGAQWLEDNGYRWGLCRTFDNEWWHFERVGAPGAACPARVPDASQRGVPAPQPDNRTVVVPPGLPPELQALLEQLLSGGSVR</sequence>
<protein>
    <submittedName>
        <fullName evidence="3">M15 family metallopeptidase</fullName>
    </submittedName>
</protein>
<dbReference type="KEGG" id="nhu:H0264_20435"/>
<keyword evidence="4" id="KW-1185">Reference proteome</keyword>
<dbReference type="GO" id="GO:0006508">
    <property type="term" value="P:proteolysis"/>
    <property type="evidence" value="ECO:0007669"/>
    <property type="project" value="InterPro"/>
</dbReference>
<organism evidence="3 4">
    <name type="scientific">Nocardia huaxiensis</name>
    <dbReference type="NCBI Taxonomy" id="2755382"/>
    <lineage>
        <taxon>Bacteria</taxon>
        <taxon>Bacillati</taxon>
        <taxon>Actinomycetota</taxon>
        <taxon>Actinomycetes</taxon>
        <taxon>Mycobacteriales</taxon>
        <taxon>Nocardiaceae</taxon>
        <taxon>Nocardia</taxon>
    </lineage>
</organism>
<evidence type="ECO:0000313" key="4">
    <source>
        <dbReference type="Proteomes" id="UP000515512"/>
    </source>
</evidence>
<dbReference type="AlphaFoldDB" id="A0A7D6VJP7"/>
<dbReference type="GO" id="GO:0008233">
    <property type="term" value="F:peptidase activity"/>
    <property type="evidence" value="ECO:0007669"/>
    <property type="project" value="InterPro"/>
</dbReference>
<evidence type="ECO:0000256" key="1">
    <source>
        <dbReference type="SAM" id="SignalP"/>
    </source>
</evidence>
<dbReference type="PANTHER" id="PTHR34385">
    <property type="entry name" value="D-ALANYL-D-ALANINE CARBOXYPEPTIDASE"/>
    <property type="match status" value="1"/>
</dbReference>
<keyword evidence="1" id="KW-0732">Signal</keyword>
<dbReference type="Pfam" id="PF02557">
    <property type="entry name" value="VanY"/>
    <property type="match status" value="1"/>
</dbReference>
<dbReference type="Proteomes" id="UP000515512">
    <property type="component" value="Chromosome"/>
</dbReference>
<feature type="domain" description="D-alanyl-D-alanine carboxypeptidase-like core" evidence="2">
    <location>
        <begin position="50"/>
        <end position="136"/>
    </location>
</feature>
<reference evidence="3 4" key="1">
    <citation type="submission" date="2020-07" db="EMBL/GenBank/DDBJ databases">
        <authorList>
            <person name="Zhuang K."/>
            <person name="Ran Y."/>
        </authorList>
    </citation>
    <scope>NUCLEOTIDE SEQUENCE [LARGE SCALE GENOMIC DNA]</scope>
    <source>
        <strain evidence="3 4">WCH-YHL-001</strain>
    </source>
</reference>
<feature type="chain" id="PRO_5027900393" evidence="1">
    <location>
        <begin position="25"/>
        <end position="206"/>
    </location>
</feature>
<dbReference type="Gene3D" id="3.30.1380.10">
    <property type="match status" value="1"/>
</dbReference>
<dbReference type="InterPro" id="IPR052179">
    <property type="entry name" value="DD-CPase-like"/>
</dbReference>
<evidence type="ECO:0000259" key="2">
    <source>
        <dbReference type="Pfam" id="PF02557"/>
    </source>
</evidence>
<name>A0A7D6VJP7_9NOCA</name>
<feature type="signal peptide" evidence="1">
    <location>
        <begin position="1"/>
        <end position="24"/>
    </location>
</feature>
<proteinExistence type="predicted"/>
<accession>A0A7D6VJP7</accession>
<dbReference type="InterPro" id="IPR009045">
    <property type="entry name" value="Zn_M74/Hedgehog-like"/>
</dbReference>
<dbReference type="EMBL" id="CP059399">
    <property type="protein sequence ID" value="QLY34537.1"/>
    <property type="molecule type" value="Genomic_DNA"/>
</dbReference>
<dbReference type="CDD" id="cd14846">
    <property type="entry name" value="Peptidase_M15_like"/>
    <property type="match status" value="1"/>
</dbReference>
<dbReference type="PANTHER" id="PTHR34385:SF1">
    <property type="entry name" value="PEPTIDOGLYCAN L-ALANYL-D-GLUTAMATE ENDOPEPTIDASE CWLK"/>
    <property type="match status" value="1"/>
</dbReference>
<gene>
    <name evidence="3" type="ORF">H0264_20435</name>
</gene>
<dbReference type="InterPro" id="IPR003709">
    <property type="entry name" value="VanY-like_core_dom"/>
</dbReference>